<dbReference type="Proteomes" id="UP001590950">
    <property type="component" value="Unassembled WGS sequence"/>
</dbReference>
<dbReference type="InterPro" id="IPR016181">
    <property type="entry name" value="Acyl_CoA_acyltransferase"/>
</dbReference>
<feature type="transmembrane region" description="Helical" evidence="2">
    <location>
        <begin position="149"/>
        <end position="168"/>
    </location>
</feature>
<dbReference type="PROSITE" id="PS51186">
    <property type="entry name" value="GNAT"/>
    <property type="match status" value="1"/>
</dbReference>
<keyword evidence="2" id="KW-1133">Transmembrane helix</keyword>
<dbReference type="Gene3D" id="3.40.630.30">
    <property type="match status" value="1"/>
</dbReference>
<dbReference type="Pfam" id="PF00583">
    <property type="entry name" value="Acetyltransf_1"/>
    <property type="match status" value="1"/>
</dbReference>
<evidence type="ECO:0000259" key="3">
    <source>
        <dbReference type="PROSITE" id="PS51186"/>
    </source>
</evidence>
<comment type="caution">
    <text evidence="4">The sequence shown here is derived from an EMBL/GenBank/DDBJ whole genome shotgun (WGS) entry which is preliminary data.</text>
</comment>
<proteinExistence type="predicted"/>
<keyword evidence="2" id="KW-0812">Transmembrane</keyword>
<evidence type="ECO:0000256" key="1">
    <source>
        <dbReference type="SAM" id="MobiDB-lite"/>
    </source>
</evidence>
<dbReference type="CDD" id="cd04301">
    <property type="entry name" value="NAT_SF"/>
    <property type="match status" value="1"/>
</dbReference>
<dbReference type="InterPro" id="IPR000182">
    <property type="entry name" value="GNAT_dom"/>
</dbReference>
<keyword evidence="5" id="KW-1185">Reference proteome</keyword>
<feature type="region of interest" description="Disordered" evidence="1">
    <location>
        <begin position="98"/>
        <end position="124"/>
    </location>
</feature>
<feature type="domain" description="N-acetyltransferase" evidence="3">
    <location>
        <begin position="175"/>
        <end position="337"/>
    </location>
</feature>
<dbReference type="SUPFAM" id="SSF55729">
    <property type="entry name" value="Acyl-CoA N-acyltransferases (Nat)"/>
    <property type="match status" value="1"/>
</dbReference>
<evidence type="ECO:0000313" key="4">
    <source>
        <dbReference type="EMBL" id="KAL2044339.1"/>
    </source>
</evidence>
<evidence type="ECO:0000313" key="5">
    <source>
        <dbReference type="Proteomes" id="UP001590950"/>
    </source>
</evidence>
<reference evidence="4 5" key="1">
    <citation type="submission" date="2024-09" db="EMBL/GenBank/DDBJ databases">
        <title>Rethinking Asexuality: The Enigmatic Case of Functional Sexual Genes in Lepraria (Stereocaulaceae).</title>
        <authorList>
            <person name="Doellman M."/>
            <person name="Sun Y."/>
            <person name="Barcenas-Pena A."/>
            <person name="Lumbsch H.T."/>
            <person name="Grewe F."/>
        </authorList>
    </citation>
    <scope>NUCLEOTIDE SEQUENCE [LARGE SCALE GENOMIC DNA]</scope>
    <source>
        <strain evidence="4 5">Mercado 3170</strain>
    </source>
</reference>
<sequence length="341" mass="37398">MTPSLTQLRVADIDLLSEWVLTENVRALGNSIPGYRSSATFLTTLRSNLHLSTTDQSPYSSLVSTPTASAFTYTSQLAYPNPSPLSISSAIADSQQQQLQPASPIPSHTPSKPSRTLTHHILPPDTTTTPSLRLIATSINEQRYLAAKAFLTHQITIATLLLSTSILYKLTSPTLLLLLLASTTFLALTTLYIITLPYGHLALDIDTDWLNATPRRNNTTHGHGHGHGKCEDPIVLVSRWGDQIIATLVLRVVKRERKAYVRAWTVDCAFRKRGVGSALLEEAVRVAWGKGARCVVFDEGHANSHRVLPESFGGVFDELEAKARMLLAATVAEVRREKSSR</sequence>
<protein>
    <recommendedName>
        <fullName evidence="3">N-acetyltransferase domain-containing protein</fullName>
    </recommendedName>
</protein>
<organism evidence="4 5">
    <name type="scientific">Stereocaulon virgatum</name>
    <dbReference type="NCBI Taxonomy" id="373712"/>
    <lineage>
        <taxon>Eukaryota</taxon>
        <taxon>Fungi</taxon>
        <taxon>Dikarya</taxon>
        <taxon>Ascomycota</taxon>
        <taxon>Pezizomycotina</taxon>
        <taxon>Lecanoromycetes</taxon>
        <taxon>OSLEUM clade</taxon>
        <taxon>Lecanoromycetidae</taxon>
        <taxon>Lecanorales</taxon>
        <taxon>Lecanorineae</taxon>
        <taxon>Stereocaulaceae</taxon>
        <taxon>Stereocaulon</taxon>
    </lineage>
</organism>
<feature type="transmembrane region" description="Helical" evidence="2">
    <location>
        <begin position="174"/>
        <end position="194"/>
    </location>
</feature>
<evidence type="ECO:0000256" key="2">
    <source>
        <dbReference type="SAM" id="Phobius"/>
    </source>
</evidence>
<name>A0ABR4AES8_9LECA</name>
<accession>A0ABR4AES8</accession>
<gene>
    <name evidence="4" type="ORF">N7G274_003044</name>
</gene>
<keyword evidence="2" id="KW-0472">Membrane</keyword>
<dbReference type="EMBL" id="JBEFKJ010000009">
    <property type="protein sequence ID" value="KAL2044339.1"/>
    <property type="molecule type" value="Genomic_DNA"/>
</dbReference>